<evidence type="ECO:0000313" key="2">
    <source>
        <dbReference type="EMBL" id="CAB5239793.1"/>
    </source>
</evidence>
<organism evidence="2">
    <name type="scientific">freshwater metagenome</name>
    <dbReference type="NCBI Taxonomy" id="449393"/>
    <lineage>
        <taxon>unclassified sequences</taxon>
        <taxon>metagenomes</taxon>
        <taxon>ecological metagenomes</taxon>
    </lineage>
</organism>
<proteinExistence type="predicted"/>
<dbReference type="EMBL" id="CAFBSG010000005">
    <property type="protein sequence ID" value="CAB5239793.1"/>
    <property type="molecule type" value="Genomic_DNA"/>
</dbReference>
<dbReference type="InterPro" id="IPR008984">
    <property type="entry name" value="SMAD_FHA_dom_sf"/>
</dbReference>
<dbReference type="PROSITE" id="PS50006">
    <property type="entry name" value="FHA_DOMAIN"/>
    <property type="match status" value="1"/>
</dbReference>
<dbReference type="InterPro" id="IPR050923">
    <property type="entry name" value="Cell_Proc_Reg/RNA_Proc"/>
</dbReference>
<accession>A0A6J7XRQ3</accession>
<dbReference type="Pfam" id="PF00498">
    <property type="entry name" value="FHA"/>
    <property type="match status" value="1"/>
</dbReference>
<dbReference type="PANTHER" id="PTHR23308">
    <property type="entry name" value="NUCLEAR INHIBITOR OF PROTEIN PHOSPHATASE-1"/>
    <property type="match status" value="1"/>
</dbReference>
<name>A0A6J7XRQ3_9ZZZZ</name>
<dbReference type="AlphaFoldDB" id="A0A6J7XRQ3"/>
<sequence>MSAEPDERELTSTLHLGLRSLSQPVSTNEVDEYLQTATAQERATIEEIQNGDSSRAMIIIHRGPQKGSRFLITSEGVAIGRSPESSIFLDDVTVSRKHCAIAFNSQALFEISDLGSLNGTYLNNTSVTQSILGNGDQIQVGKFHMIFVSHVHQKQSGEK</sequence>
<evidence type="ECO:0000259" key="1">
    <source>
        <dbReference type="PROSITE" id="PS50006"/>
    </source>
</evidence>
<dbReference type="SUPFAM" id="SSF49879">
    <property type="entry name" value="SMAD/FHA domain"/>
    <property type="match status" value="1"/>
</dbReference>
<dbReference type="InterPro" id="IPR000253">
    <property type="entry name" value="FHA_dom"/>
</dbReference>
<reference evidence="2" key="1">
    <citation type="submission" date="2020-05" db="EMBL/GenBank/DDBJ databases">
        <authorList>
            <person name="Chiriac C."/>
            <person name="Salcher M."/>
            <person name="Ghai R."/>
            <person name="Kavagutti S V."/>
        </authorList>
    </citation>
    <scope>NUCLEOTIDE SEQUENCE</scope>
</reference>
<gene>
    <name evidence="2" type="ORF">UFOPK3554_00479</name>
</gene>
<dbReference type="SMART" id="SM00240">
    <property type="entry name" value="FHA"/>
    <property type="match status" value="1"/>
</dbReference>
<dbReference type="Gene3D" id="2.60.200.20">
    <property type="match status" value="1"/>
</dbReference>
<protein>
    <submittedName>
        <fullName evidence="2">Unannotated protein</fullName>
    </submittedName>
</protein>
<feature type="domain" description="FHA" evidence="1">
    <location>
        <begin position="77"/>
        <end position="127"/>
    </location>
</feature>